<dbReference type="GeneID" id="37175171"/>
<gene>
    <name evidence="2" type="ORF">BO86DRAFT_387007</name>
</gene>
<evidence type="ECO:0000313" key="2">
    <source>
        <dbReference type="EMBL" id="RAH84391.1"/>
    </source>
</evidence>
<feature type="region of interest" description="Disordered" evidence="1">
    <location>
        <begin position="35"/>
        <end position="54"/>
    </location>
</feature>
<accession>A0A8T8X8K3</accession>
<dbReference type="OrthoDB" id="4475768at2759"/>
<dbReference type="RefSeq" id="XP_025530285.1">
    <property type="nucleotide sequence ID" value="XM_025671479.1"/>
</dbReference>
<dbReference type="EMBL" id="KZ824778">
    <property type="protein sequence ID" value="RAH84391.1"/>
    <property type="molecule type" value="Genomic_DNA"/>
</dbReference>
<evidence type="ECO:0000256" key="1">
    <source>
        <dbReference type="SAM" id="MobiDB-lite"/>
    </source>
</evidence>
<keyword evidence="3" id="KW-1185">Reference proteome</keyword>
<feature type="compositionally biased region" description="Basic and acidic residues" evidence="1">
    <location>
        <begin position="37"/>
        <end position="46"/>
    </location>
</feature>
<dbReference type="Proteomes" id="UP000249497">
    <property type="component" value="Unassembled WGS sequence"/>
</dbReference>
<name>A0A8T8X8K3_ASPJA</name>
<sequence>MKRDQRDALLDKLESECGGSLLSSPVLEQLSVPFSHHTSEETRDTSQPHITLHNSHSTIDGTTYEHASPEGIAAIFKKKLCATITRVPVQSEQTTVWKAAVTTAFPLWGGLVNCLISLDISMLGVDFLAMALFNARISSAESIRHITFNDGPTLLMPDSELTMKGVKDEAIINVFGSEISEAIKVSPVRRREIEQGRLLTECVSMIITAQGAIINLSLDLNRGFEISKKLYA</sequence>
<reference evidence="2 3" key="1">
    <citation type="submission" date="2018-02" db="EMBL/GenBank/DDBJ databases">
        <title>The genomes of Aspergillus section Nigri reveals drivers in fungal speciation.</title>
        <authorList>
            <consortium name="DOE Joint Genome Institute"/>
            <person name="Vesth T.C."/>
            <person name="Nybo J."/>
            <person name="Theobald S."/>
            <person name="Brandl J."/>
            <person name="Frisvad J.C."/>
            <person name="Nielsen K.F."/>
            <person name="Lyhne E.K."/>
            <person name="Kogle M.E."/>
            <person name="Kuo A."/>
            <person name="Riley R."/>
            <person name="Clum A."/>
            <person name="Nolan M."/>
            <person name="Lipzen A."/>
            <person name="Salamov A."/>
            <person name="Henrissat B."/>
            <person name="Wiebenga A."/>
            <person name="De vries R.P."/>
            <person name="Grigoriev I.V."/>
            <person name="Mortensen U.H."/>
            <person name="Andersen M.R."/>
            <person name="Baker S.E."/>
        </authorList>
    </citation>
    <scope>NUCLEOTIDE SEQUENCE [LARGE SCALE GENOMIC DNA]</scope>
    <source>
        <strain evidence="2 3">CBS 114.51</strain>
    </source>
</reference>
<organism evidence="2 3">
    <name type="scientific">Aspergillus japonicus CBS 114.51</name>
    <dbReference type="NCBI Taxonomy" id="1448312"/>
    <lineage>
        <taxon>Eukaryota</taxon>
        <taxon>Fungi</taxon>
        <taxon>Dikarya</taxon>
        <taxon>Ascomycota</taxon>
        <taxon>Pezizomycotina</taxon>
        <taxon>Eurotiomycetes</taxon>
        <taxon>Eurotiomycetidae</taxon>
        <taxon>Eurotiales</taxon>
        <taxon>Aspergillaceae</taxon>
        <taxon>Aspergillus</taxon>
        <taxon>Aspergillus subgen. Circumdati</taxon>
    </lineage>
</organism>
<dbReference type="AlphaFoldDB" id="A0A8T8X8K3"/>
<protein>
    <submittedName>
        <fullName evidence="2">Uncharacterized protein</fullName>
    </submittedName>
</protein>
<proteinExistence type="predicted"/>
<evidence type="ECO:0000313" key="3">
    <source>
        <dbReference type="Proteomes" id="UP000249497"/>
    </source>
</evidence>